<evidence type="ECO:0000313" key="3">
    <source>
        <dbReference type="EMBL" id="CAH0723246.1"/>
    </source>
</evidence>
<dbReference type="Proteomes" id="UP000838878">
    <property type="component" value="Chromosome 3"/>
</dbReference>
<feature type="region of interest" description="Disordered" evidence="1">
    <location>
        <begin position="75"/>
        <end position="127"/>
    </location>
</feature>
<keyword evidence="4" id="KW-1185">Reference proteome</keyword>
<sequence length="185" mass="20312">MTAAVLLHVQLIHVGGADDERGGGVLRSPLDNARRVRVLAHGACTRRRAARRSRAERVYQEKGARHNLFERRANTAASPCRRARARAAPSTPRPPASVRTPASTGSHDYRCHPAISPASDSRHHASSSRAVVQTSVSFPRTFKQVSLPLFPSLCMEKSSRPDTRAECVKALRYADIDVLDRCPTD</sequence>
<dbReference type="EMBL" id="OV170223">
    <property type="protein sequence ID" value="CAH0723246.1"/>
    <property type="molecule type" value="Genomic_DNA"/>
</dbReference>
<organism evidence="3 4">
    <name type="scientific">Brenthis ino</name>
    <name type="common">lesser marbled fritillary</name>
    <dbReference type="NCBI Taxonomy" id="405034"/>
    <lineage>
        <taxon>Eukaryota</taxon>
        <taxon>Metazoa</taxon>
        <taxon>Ecdysozoa</taxon>
        <taxon>Arthropoda</taxon>
        <taxon>Hexapoda</taxon>
        <taxon>Insecta</taxon>
        <taxon>Pterygota</taxon>
        <taxon>Neoptera</taxon>
        <taxon>Endopterygota</taxon>
        <taxon>Lepidoptera</taxon>
        <taxon>Glossata</taxon>
        <taxon>Ditrysia</taxon>
        <taxon>Papilionoidea</taxon>
        <taxon>Nymphalidae</taxon>
        <taxon>Heliconiinae</taxon>
        <taxon>Argynnini</taxon>
        <taxon>Brenthis</taxon>
    </lineage>
</organism>
<keyword evidence="2" id="KW-0732">Signal</keyword>
<feature type="compositionally biased region" description="Low complexity" evidence="1">
    <location>
        <begin position="75"/>
        <end position="103"/>
    </location>
</feature>
<evidence type="ECO:0000256" key="1">
    <source>
        <dbReference type="SAM" id="MobiDB-lite"/>
    </source>
</evidence>
<accession>A0A8J9UMX5</accession>
<feature type="signal peptide" evidence="2">
    <location>
        <begin position="1"/>
        <end position="17"/>
    </location>
</feature>
<dbReference type="AlphaFoldDB" id="A0A8J9UMX5"/>
<protein>
    <submittedName>
        <fullName evidence="3">Uncharacterized protein</fullName>
    </submittedName>
</protein>
<feature type="chain" id="PRO_5035478582" evidence="2">
    <location>
        <begin position="18"/>
        <end position="185"/>
    </location>
</feature>
<reference evidence="3" key="1">
    <citation type="submission" date="2021-12" db="EMBL/GenBank/DDBJ databases">
        <authorList>
            <person name="Martin H S."/>
        </authorList>
    </citation>
    <scope>NUCLEOTIDE SEQUENCE</scope>
</reference>
<evidence type="ECO:0000313" key="4">
    <source>
        <dbReference type="Proteomes" id="UP000838878"/>
    </source>
</evidence>
<gene>
    <name evidence="3" type="ORF">BINO364_LOCUS9104</name>
</gene>
<proteinExistence type="predicted"/>
<name>A0A8J9UMX5_9NEOP</name>
<evidence type="ECO:0000256" key="2">
    <source>
        <dbReference type="SAM" id="SignalP"/>
    </source>
</evidence>
<feature type="non-terminal residue" evidence="3">
    <location>
        <position position="185"/>
    </location>
</feature>